<evidence type="ECO:0008006" key="4">
    <source>
        <dbReference type="Google" id="ProtNLM"/>
    </source>
</evidence>
<evidence type="ECO:0000313" key="2">
    <source>
        <dbReference type="EMBL" id="NLS13049.1"/>
    </source>
</evidence>
<proteinExistence type="predicted"/>
<dbReference type="InterPro" id="IPR021241">
    <property type="entry name" value="CsiV"/>
</dbReference>
<dbReference type="AlphaFoldDB" id="A0A7X8TQT2"/>
<evidence type="ECO:0000313" key="3">
    <source>
        <dbReference type="Proteomes" id="UP000535589"/>
    </source>
</evidence>
<evidence type="ECO:0000256" key="1">
    <source>
        <dbReference type="SAM" id="SignalP"/>
    </source>
</evidence>
<sequence length="254" mass="29032">MRLFIPLLLLCVSLPSMARQFDVEIVIFKRTVDAEQTMEAWPNTQPTIDMRRVAEFTDIEYQTAKGVTLLPENDYQLNSQIRALQNHAGFEVLFHKAWRQGDEGSRSAPTFHITAGKDYSGEFVADVTTSQGNTESITGTVLTPLFELDGKVQVYVQHYLYADIELDLKQPSVRNVTIADTELNEESFFVDSVDGNVQIANMAEISPTFEQETFLKSYRFDQKRRMRSGETHYFDNPLMGVILQVRRVEQTTTN</sequence>
<protein>
    <recommendedName>
        <fullName evidence="4">Peptidoglycan-binding protein CsiV</fullName>
    </recommendedName>
</protein>
<name>A0A7X8TQT2_9VIBR</name>
<dbReference type="RefSeq" id="WP_168836139.1">
    <property type="nucleotide sequence ID" value="NZ_JABAIK010000007.1"/>
</dbReference>
<feature type="signal peptide" evidence="1">
    <location>
        <begin position="1"/>
        <end position="18"/>
    </location>
</feature>
<feature type="chain" id="PRO_5030878497" description="Peptidoglycan-binding protein CsiV" evidence="1">
    <location>
        <begin position="19"/>
        <end position="254"/>
    </location>
</feature>
<keyword evidence="3" id="KW-1185">Reference proteome</keyword>
<keyword evidence="1" id="KW-0732">Signal</keyword>
<accession>A0A7X8TQT2</accession>
<dbReference type="EMBL" id="JABAIK010000007">
    <property type="protein sequence ID" value="NLS13049.1"/>
    <property type="molecule type" value="Genomic_DNA"/>
</dbReference>
<reference evidence="2 3" key="1">
    <citation type="submission" date="2020-04" db="EMBL/GenBank/DDBJ databases">
        <title>Vibrio sp. SM6, a novel species isolated from seawater.</title>
        <authorList>
            <person name="Wang X."/>
        </authorList>
    </citation>
    <scope>NUCLEOTIDE SEQUENCE [LARGE SCALE GENOMIC DNA]</scope>
    <source>
        <strain evidence="2 3">SM6</strain>
    </source>
</reference>
<comment type="caution">
    <text evidence="2">The sequence shown here is derived from an EMBL/GenBank/DDBJ whole genome shotgun (WGS) entry which is preliminary data.</text>
</comment>
<gene>
    <name evidence="2" type="ORF">HGP28_09125</name>
</gene>
<dbReference type="Proteomes" id="UP000535589">
    <property type="component" value="Unassembled WGS sequence"/>
</dbReference>
<organism evidence="2 3">
    <name type="scientific">Vibrio agarilyticus</name>
    <dbReference type="NCBI Taxonomy" id="2726741"/>
    <lineage>
        <taxon>Bacteria</taxon>
        <taxon>Pseudomonadati</taxon>
        <taxon>Pseudomonadota</taxon>
        <taxon>Gammaproteobacteria</taxon>
        <taxon>Vibrionales</taxon>
        <taxon>Vibrionaceae</taxon>
        <taxon>Vibrio</taxon>
    </lineage>
</organism>
<dbReference type="Pfam" id="PF10972">
    <property type="entry name" value="CsiV"/>
    <property type="match status" value="1"/>
</dbReference>